<evidence type="ECO:0000259" key="2">
    <source>
        <dbReference type="PROSITE" id="PS51833"/>
    </source>
</evidence>
<dbReference type="PROSITE" id="PS51833">
    <property type="entry name" value="HDOD"/>
    <property type="match status" value="1"/>
</dbReference>
<dbReference type="CDD" id="cd00077">
    <property type="entry name" value="HDc"/>
    <property type="match status" value="1"/>
</dbReference>
<reference evidence="3 4" key="1">
    <citation type="submission" date="2020-08" db="EMBL/GenBank/DDBJ databases">
        <title>Bridging the membrane lipid divide: bacteria of the FCB group superphylum have the potential to synthesize archaeal ether lipids.</title>
        <authorList>
            <person name="Villanueva L."/>
            <person name="Von Meijenfeldt F.A.B."/>
            <person name="Westbye A.B."/>
            <person name="Yadav S."/>
            <person name="Hopmans E.C."/>
            <person name="Dutilh B.E."/>
            <person name="Sinninghe Damste J.S."/>
        </authorList>
    </citation>
    <scope>NUCLEOTIDE SEQUENCE [LARGE SCALE GENOMIC DNA]</scope>
    <source>
        <strain evidence="3">NIOZ-UU47</strain>
    </source>
</reference>
<proteinExistence type="predicted"/>
<dbReference type="Proteomes" id="UP000614424">
    <property type="component" value="Unassembled WGS sequence"/>
</dbReference>
<comment type="caution">
    <text evidence="3">The sequence shown here is derived from an EMBL/GenBank/DDBJ whole genome shotgun (WGS) entry which is preliminary data.</text>
</comment>
<protein>
    <submittedName>
        <fullName evidence="3">HDOD domain-containing protein</fullName>
    </submittedName>
</protein>
<evidence type="ECO:0000313" key="3">
    <source>
        <dbReference type="EMBL" id="MBC8317251.1"/>
    </source>
</evidence>
<name>A0A8J6NAB6_9BACT</name>
<dbReference type="Pfam" id="PF08668">
    <property type="entry name" value="HDOD"/>
    <property type="match status" value="1"/>
</dbReference>
<dbReference type="EMBL" id="JACNJZ010000078">
    <property type="protein sequence ID" value="MBC8317251.1"/>
    <property type="molecule type" value="Genomic_DNA"/>
</dbReference>
<dbReference type="Gene3D" id="1.10.3210.10">
    <property type="entry name" value="Hypothetical protein af1432"/>
    <property type="match status" value="1"/>
</dbReference>
<sequence length="627" mass="70438">MKTEFCRLTFQRLIYGAQLQKLAIYLQNDLGLQEKEVRDIMASPPRVVLDQVSQPEAEQVQQELEMLGCLSEIDSLYSYPGLPYPITQKAVKLINKELSKTLRYTGSLGLFIIGLESADTSSNLPSLQSSAFLESIENLFRESDCIIGINDTCFILLGFHVDRKGAEAIDTKLSKFFRHSFGDEIDISIGGALFPRDAQRISQLLAQAERNRLHIDLDPADREEQESLTPPPPDYTEENEGQILQRCFANSRGINFQRLLEMPPTTIWPGLKQLSRKEQKAFLDRLPYNSSLLTALKKLFSSPPDTGTDEIKSQHLEAVVHQMQLEEKLEKRKGNQEEIKARLSWSEDLPTLPSIATQVFQITSSPDFSPAALSNLIMNDPALTAKILKTINSPFYGIQQQVGSVKQAVILLGSEEIVDMAFGMAASEVFDIESHPGIINPKALWRHSLCTALISQYLCRQSEEFKNLGAFTAGLLHDVGKIFFVKNFPDLYRNIHATQDQHSLPLHETEEDILGVSHAAIGGYLVSKWNLPQPLIQSTAFHHQPTSAPKYPQLAALIGLADYIQWQVMTDLDPDTTELHTRPRLTFGHFRLLAGVLPGFNKNYIQSITQDIKQLLEENQDILSAIE</sequence>
<organism evidence="3 4">
    <name type="scientific">Candidatus Desulfobia pelagia</name>
    <dbReference type="NCBI Taxonomy" id="2841692"/>
    <lineage>
        <taxon>Bacteria</taxon>
        <taxon>Pseudomonadati</taxon>
        <taxon>Thermodesulfobacteriota</taxon>
        <taxon>Desulfobulbia</taxon>
        <taxon>Desulfobulbales</taxon>
        <taxon>Desulfobulbaceae</taxon>
        <taxon>Candidatus Desulfobia</taxon>
    </lineage>
</organism>
<feature type="region of interest" description="Disordered" evidence="1">
    <location>
        <begin position="216"/>
        <end position="237"/>
    </location>
</feature>
<feature type="domain" description="HDOD" evidence="2">
    <location>
        <begin position="349"/>
        <end position="545"/>
    </location>
</feature>
<dbReference type="InterPro" id="IPR052340">
    <property type="entry name" value="RNase_Y/CdgJ"/>
</dbReference>
<dbReference type="AlphaFoldDB" id="A0A8J6NAB6"/>
<dbReference type="InterPro" id="IPR013976">
    <property type="entry name" value="HDOD"/>
</dbReference>
<dbReference type="PANTHER" id="PTHR33525:SF3">
    <property type="entry name" value="RIBONUCLEASE Y"/>
    <property type="match status" value="1"/>
</dbReference>
<accession>A0A8J6NAB6</accession>
<evidence type="ECO:0000256" key="1">
    <source>
        <dbReference type="SAM" id="MobiDB-lite"/>
    </source>
</evidence>
<gene>
    <name evidence="3" type="ORF">H8E41_05055</name>
</gene>
<dbReference type="InterPro" id="IPR003607">
    <property type="entry name" value="HD/PDEase_dom"/>
</dbReference>
<dbReference type="PANTHER" id="PTHR33525">
    <property type="match status" value="1"/>
</dbReference>
<dbReference type="SMART" id="SM00471">
    <property type="entry name" value="HDc"/>
    <property type="match status" value="1"/>
</dbReference>
<dbReference type="SUPFAM" id="SSF109604">
    <property type="entry name" value="HD-domain/PDEase-like"/>
    <property type="match status" value="1"/>
</dbReference>
<evidence type="ECO:0000313" key="4">
    <source>
        <dbReference type="Proteomes" id="UP000614424"/>
    </source>
</evidence>